<protein>
    <recommendedName>
        <fullName evidence="4">Secreted protein</fullName>
    </recommendedName>
</protein>
<accession>A0A9P5RVC1</accession>
<dbReference type="Proteomes" id="UP000748756">
    <property type="component" value="Unassembled WGS sequence"/>
</dbReference>
<dbReference type="AlphaFoldDB" id="A0A9P5RVC1"/>
<gene>
    <name evidence="2" type="ORF">BG015_011949</name>
</gene>
<name>A0A9P5RVC1_9FUNG</name>
<comment type="caution">
    <text evidence="2">The sequence shown here is derived from an EMBL/GenBank/DDBJ whole genome shotgun (WGS) entry which is preliminary data.</text>
</comment>
<dbReference type="EMBL" id="JAAAUQ010000965">
    <property type="protein sequence ID" value="KAF9145262.1"/>
    <property type="molecule type" value="Genomic_DNA"/>
</dbReference>
<evidence type="ECO:0000313" key="2">
    <source>
        <dbReference type="EMBL" id="KAF9145262.1"/>
    </source>
</evidence>
<organism evidence="2 3">
    <name type="scientific">Linnemannia schmuckeri</name>
    <dbReference type="NCBI Taxonomy" id="64567"/>
    <lineage>
        <taxon>Eukaryota</taxon>
        <taxon>Fungi</taxon>
        <taxon>Fungi incertae sedis</taxon>
        <taxon>Mucoromycota</taxon>
        <taxon>Mortierellomycotina</taxon>
        <taxon>Mortierellomycetes</taxon>
        <taxon>Mortierellales</taxon>
        <taxon>Mortierellaceae</taxon>
        <taxon>Linnemannia</taxon>
    </lineage>
</organism>
<feature type="chain" id="PRO_5040122435" description="Secreted protein" evidence="1">
    <location>
        <begin position="26"/>
        <end position="219"/>
    </location>
</feature>
<evidence type="ECO:0000313" key="3">
    <source>
        <dbReference type="Proteomes" id="UP000748756"/>
    </source>
</evidence>
<sequence>MKFTLFQGLAILACSLAVLNVGVHAQEPCDPADPSCIESETQIPCDLDLEIFCSDPVSQLEADFEQMLTELPTENPDEAATGAPARRRSYPAIVKRNLIDDVKNYFKTYWKALGLIVKGEFGEGIFLQLKNSGSWCNNDNWFVKAIKKGIEKLSGGGLTAICECLVPMVDQYESFNKLKEGVGANGLTDVLKGCSENMRKQIKSALKKAGSITKVGGKP</sequence>
<feature type="signal peptide" evidence="1">
    <location>
        <begin position="1"/>
        <end position="25"/>
    </location>
</feature>
<reference evidence="2" key="1">
    <citation type="journal article" date="2020" name="Fungal Divers.">
        <title>Resolving the Mortierellaceae phylogeny through synthesis of multi-gene phylogenetics and phylogenomics.</title>
        <authorList>
            <person name="Vandepol N."/>
            <person name="Liber J."/>
            <person name="Desiro A."/>
            <person name="Na H."/>
            <person name="Kennedy M."/>
            <person name="Barry K."/>
            <person name="Grigoriev I.V."/>
            <person name="Miller A.N."/>
            <person name="O'Donnell K."/>
            <person name="Stajich J.E."/>
            <person name="Bonito G."/>
        </authorList>
    </citation>
    <scope>NUCLEOTIDE SEQUENCE</scope>
    <source>
        <strain evidence="2">NRRL 6426</strain>
    </source>
</reference>
<evidence type="ECO:0008006" key="4">
    <source>
        <dbReference type="Google" id="ProtNLM"/>
    </source>
</evidence>
<keyword evidence="1" id="KW-0732">Signal</keyword>
<dbReference type="OrthoDB" id="2421607at2759"/>
<proteinExistence type="predicted"/>
<keyword evidence="3" id="KW-1185">Reference proteome</keyword>
<evidence type="ECO:0000256" key="1">
    <source>
        <dbReference type="SAM" id="SignalP"/>
    </source>
</evidence>